<feature type="domain" description="DUF4110" evidence="2">
    <location>
        <begin position="590"/>
        <end position="665"/>
    </location>
</feature>
<evidence type="ECO:0000313" key="4">
    <source>
        <dbReference type="Proteomes" id="UP000030669"/>
    </source>
</evidence>
<dbReference type="KEGG" id="gtr:GLOTRDRAFT_136603"/>
<evidence type="ECO:0000259" key="2">
    <source>
        <dbReference type="Pfam" id="PF13422"/>
    </source>
</evidence>
<dbReference type="InterPro" id="IPR025183">
    <property type="entry name" value="DUF4110"/>
</dbReference>
<dbReference type="PANTHER" id="PTHR46063:SF1">
    <property type="entry name" value="KELCH DOMAIN-CONTAINING PROTEIN 4"/>
    <property type="match status" value="1"/>
</dbReference>
<feature type="compositionally biased region" description="Basic and acidic residues" evidence="1">
    <location>
        <begin position="544"/>
        <end position="558"/>
    </location>
</feature>
<feature type="compositionally biased region" description="Acidic residues" evidence="1">
    <location>
        <begin position="42"/>
        <end position="51"/>
    </location>
</feature>
<accession>S7RY57</accession>
<dbReference type="AlphaFoldDB" id="S7RY57"/>
<dbReference type="PANTHER" id="PTHR46063">
    <property type="entry name" value="KELCH DOMAIN-CONTAINING PROTEIN"/>
    <property type="match status" value="1"/>
</dbReference>
<dbReference type="EMBL" id="KB469297">
    <property type="protein sequence ID" value="EPQ59890.1"/>
    <property type="molecule type" value="Genomic_DNA"/>
</dbReference>
<dbReference type="InterPro" id="IPR015915">
    <property type="entry name" value="Kelch-typ_b-propeller"/>
</dbReference>
<dbReference type="Proteomes" id="UP000030669">
    <property type="component" value="Unassembled WGS sequence"/>
</dbReference>
<dbReference type="HOGENOM" id="CLU_008722_1_2_1"/>
<dbReference type="Pfam" id="PF13422">
    <property type="entry name" value="DUF4110"/>
    <property type="match status" value="1"/>
</dbReference>
<dbReference type="eggNOG" id="KOG1230">
    <property type="taxonomic scope" value="Eukaryota"/>
</dbReference>
<proteinExistence type="predicted"/>
<feature type="region of interest" description="Disordered" evidence="1">
    <location>
        <begin position="662"/>
        <end position="686"/>
    </location>
</feature>
<dbReference type="Gene3D" id="2.120.10.80">
    <property type="entry name" value="Kelch-type beta propeller"/>
    <property type="match status" value="2"/>
</dbReference>
<evidence type="ECO:0000256" key="1">
    <source>
        <dbReference type="SAM" id="MobiDB-lite"/>
    </source>
</evidence>
<name>S7RY57_GLOTA</name>
<evidence type="ECO:0000313" key="3">
    <source>
        <dbReference type="EMBL" id="EPQ59890.1"/>
    </source>
</evidence>
<feature type="region of interest" description="Disordered" evidence="1">
    <location>
        <begin position="385"/>
        <end position="460"/>
    </location>
</feature>
<dbReference type="OMA" id="PSPRVGC"/>
<dbReference type="OrthoDB" id="4447at2759"/>
<dbReference type="Pfam" id="PF24681">
    <property type="entry name" value="Kelch_KLHDC2_KLHL20_DRC7"/>
    <property type="match status" value="1"/>
</dbReference>
<feature type="region of interest" description="Disordered" evidence="1">
    <location>
        <begin position="1"/>
        <end position="51"/>
    </location>
</feature>
<reference evidence="3 4" key="1">
    <citation type="journal article" date="2012" name="Science">
        <title>The Paleozoic origin of enzymatic lignin decomposition reconstructed from 31 fungal genomes.</title>
        <authorList>
            <person name="Floudas D."/>
            <person name="Binder M."/>
            <person name="Riley R."/>
            <person name="Barry K."/>
            <person name="Blanchette R.A."/>
            <person name="Henrissat B."/>
            <person name="Martinez A.T."/>
            <person name="Otillar R."/>
            <person name="Spatafora J.W."/>
            <person name="Yadav J.S."/>
            <person name="Aerts A."/>
            <person name="Benoit I."/>
            <person name="Boyd A."/>
            <person name="Carlson A."/>
            <person name="Copeland A."/>
            <person name="Coutinho P.M."/>
            <person name="de Vries R.P."/>
            <person name="Ferreira P."/>
            <person name="Findley K."/>
            <person name="Foster B."/>
            <person name="Gaskell J."/>
            <person name="Glotzer D."/>
            <person name="Gorecki P."/>
            <person name="Heitman J."/>
            <person name="Hesse C."/>
            <person name="Hori C."/>
            <person name="Igarashi K."/>
            <person name="Jurgens J.A."/>
            <person name="Kallen N."/>
            <person name="Kersten P."/>
            <person name="Kohler A."/>
            <person name="Kuees U."/>
            <person name="Kumar T.K.A."/>
            <person name="Kuo A."/>
            <person name="LaButti K."/>
            <person name="Larrondo L.F."/>
            <person name="Lindquist E."/>
            <person name="Ling A."/>
            <person name="Lombard V."/>
            <person name="Lucas S."/>
            <person name="Lundell T."/>
            <person name="Martin R."/>
            <person name="McLaughlin D.J."/>
            <person name="Morgenstern I."/>
            <person name="Morin E."/>
            <person name="Murat C."/>
            <person name="Nagy L.G."/>
            <person name="Nolan M."/>
            <person name="Ohm R.A."/>
            <person name="Patyshakuliyeva A."/>
            <person name="Rokas A."/>
            <person name="Ruiz-Duenas F.J."/>
            <person name="Sabat G."/>
            <person name="Salamov A."/>
            <person name="Samejima M."/>
            <person name="Schmutz J."/>
            <person name="Slot J.C."/>
            <person name="St John F."/>
            <person name="Stenlid J."/>
            <person name="Sun H."/>
            <person name="Sun S."/>
            <person name="Syed K."/>
            <person name="Tsang A."/>
            <person name="Wiebenga A."/>
            <person name="Young D."/>
            <person name="Pisabarro A."/>
            <person name="Eastwood D.C."/>
            <person name="Martin F."/>
            <person name="Cullen D."/>
            <person name="Grigoriev I.V."/>
            <person name="Hibbett D.S."/>
        </authorList>
    </citation>
    <scope>NUCLEOTIDE SEQUENCE [LARGE SCALE GENOMIC DNA]</scope>
    <source>
        <strain evidence="3 4">ATCC 11539</strain>
    </source>
</reference>
<gene>
    <name evidence="3" type="ORF">GLOTRDRAFT_136603</name>
</gene>
<keyword evidence="4" id="KW-1185">Reference proteome</keyword>
<feature type="region of interest" description="Disordered" evidence="1">
    <location>
        <begin position="518"/>
        <end position="572"/>
    </location>
</feature>
<dbReference type="GeneID" id="19303577"/>
<protein>
    <submittedName>
        <fullName evidence="3">Galactose oxidase</fullName>
    </submittedName>
</protein>
<sequence length="686" mass="77300">MNMAKKKSNAPTKSAAKAAKKAKAAQKVEKKEKKKQGKSKEEAEDSDQDLESILDKLRREWEDAHKVTEEVVEGPPSRRANATLIPCPSGNYLWCVGGEFFSEDKKAHFYNDVYRYSPEKNEWRKFISPTCPGPRSAHAAVPSPAGGGKIWVFGGEFSSLHQTTFHHYRDLWCFDITTHAWERIETKVVPSARSGHRMAMWKHYIVLFGGFYDPGITTRYLNDLWLFDTQEYRWKQIESKDGERWPSPRSGFSFLPTPEGILLHGGYCKEYVKGKRPVGVMLDDTWFLRITMNETTAAPDTGKPTPKAKEKDVLPLTLKWERRKKVGYAPSVRSGCTMALWQNKGMGLLFGGVTDEDTSEEGLESVFHNDLYGYQLAGNGRWVSLTLKRPKKPGGKRNKKPAKPFKKDESEDEEYEGEENEGEDAERGKPSNTLTSNGKPSVGSNNVDEDDDPDDPNKTIPLTRYNAMLAVLRNTLYIYGGIYERGSREYTLDDFYALQVDKMDRYICLKENNLVLPAEGEDISSSESEDDSDGEDSDDDGDQDDKSNESDKEERKIEEEEPTEEEKASNALRSQATAFMGVAKDATRSPEDILSTPLPGETLAMFYARSREYWAGKAHSSSDNRGKLLRRDGFAMAQERYAEYEPILKEVEKILAEAGLDEEEMRRSAAAGASGGTAAGQSRNRR</sequence>
<dbReference type="InterPro" id="IPR052588">
    <property type="entry name" value="Kelch_domain_protein"/>
</dbReference>
<dbReference type="STRING" id="670483.S7RY57"/>
<feature type="compositionally biased region" description="Polar residues" evidence="1">
    <location>
        <begin position="430"/>
        <end position="446"/>
    </location>
</feature>
<feature type="compositionally biased region" description="Basic residues" evidence="1">
    <location>
        <begin position="388"/>
        <end position="404"/>
    </location>
</feature>
<feature type="compositionally biased region" description="Acidic residues" evidence="1">
    <location>
        <begin position="519"/>
        <end position="543"/>
    </location>
</feature>
<dbReference type="SUPFAM" id="SSF117281">
    <property type="entry name" value="Kelch motif"/>
    <property type="match status" value="1"/>
</dbReference>
<organism evidence="3 4">
    <name type="scientific">Gloeophyllum trabeum (strain ATCC 11539 / FP-39264 / Madison 617)</name>
    <name type="common">Brown rot fungus</name>
    <dbReference type="NCBI Taxonomy" id="670483"/>
    <lineage>
        <taxon>Eukaryota</taxon>
        <taxon>Fungi</taxon>
        <taxon>Dikarya</taxon>
        <taxon>Basidiomycota</taxon>
        <taxon>Agaricomycotina</taxon>
        <taxon>Agaricomycetes</taxon>
        <taxon>Gloeophyllales</taxon>
        <taxon>Gloeophyllaceae</taxon>
        <taxon>Gloeophyllum</taxon>
    </lineage>
</organism>
<feature type="compositionally biased region" description="Acidic residues" evidence="1">
    <location>
        <begin position="410"/>
        <end position="424"/>
    </location>
</feature>
<dbReference type="RefSeq" id="XP_007862756.1">
    <property type="nucleotide sequence ID" value="XM_007864565.1"/>
</dbReference>